<dbReference type="GO" id="GO:0005783">
    <property type="term" value="C:endoplasmic reticulum"/>
    <property type="evidence" value="ECO:0007669"/>
    <property type="project" value="TreeGrafter"/>
</dbReference>
<evidence type="ECO:0000256" key="4">
    <source>
        <dbReference type="ARBA" id="ARBA00023136"/>
    </source>
</evidence>
<keyword evidence="4" id="KW-0472">Membrane</keyword>
<sequence>MSKRVNAESEPWVVASRLRDHVLLPKERRDPVLWRKVEQLVQEDSRVDRYPKIVKGESKVVWEWQVEGSLSSERMRRKMGSKMKSPEGFQANSEPQHYALKSVLNPQVAPVVFSSCRATALTDETD</sequence>
<evidence type="ECO:0000256" key="2">
    <source>
        <dbReference type="ARBA" id="ARBA00022692"/>
    </source>
</evidence>
<protein>
    <submittedName>
        <fullName evidence="6">Uncharacterized protein</fullName>
    </submittedName>
</protein>
<dbReference type="PANTHER" id="PTHR47808">
    <property type="entry name" value="INNER NUCLEAR MEMBRANE PROTEIN HEH2-RELATED"/>
    <property type="match status" value="1"/>
</dbReference>
<dbReference type="AlphaFoldDB" id="A0A9Q0JBN3"/>
<reference evidence="6" key="1">
    <citation type="submission" date="2022-02" db="EMBL/GenBank/DDBJ databases">
        <authorList>
            <person name="Henning P.M."/>
            <person name="McCubbin A.G."/>
            <person name="Shore J.S."/>
        </authorList>
    </citation>
    <scope>NUCLEOTIDE SEQUENCE</scope>
    <source>
        <strain evidence="6">F60SS</strain>
        <tissue evidence="6">Leaves</tissue>
    </source>
</reference>
<dbReference type="EMBL" id="JAKUCV010004060">
    <property type="protein sequence ID" value="KAJ4836641.1"/>
    <property type="molecule type" value="Genomic_DNA"/>
</dbReference>
<comment type="subcellular location">
    <subcellularLocation>
        <location evidence="1">Nucleus inner membrane</location>
    </subcellularLocation>
</comment>
<accession>A0A9Q0JBN3</accession>
<dbReference type="Proteomes" id="UP001141552">
    <property type="component" value="Unassembled WGS sequence"/>
</dbReference>
<keyword evidence="5" id="KW-0539">Nucleus</keyword>
<name>A0A9Q0JBN3_9ROSI</name>
<keyword evidence="7" id="KW-1185">Reference proteome</keyword>
<reference evidence="6" key="2">
    <citation type="journal article" date="2023" name="Plants (Basel)">
        <title>Annotation of the Turnera subulata (Passifloraceae) Draft Genome Reveals the S-Locus Evolved after the Divergence of Turneroideae from Passifloroideae in a Stepwise Manner.</title>
        <authorList>
            <person name="Henning P.M."/>
            <person name="Roalson E.H."/>
            <person name="Mir W."/>
            <person name="McCubbin A.G."/>
            <person name="Shore J.S."/>
        </authorList>
    </citation>
    <scope>NUCLEOTIDE SEQUENCE</scope>
    <source>
        <strain evidence="6">F60SS</strain>
    </source>
</reference>
<evidence type="ECO:0000313" key="7">
    <source>
        <dbReference type="Proteomes" id="UP001141552"/>
    </source>
</evidence>
<evidence type="ECO:0000256" key="5">
    <source>
        <dbReference type="ARBA" id="ARBA00023242"/>
    </source>
</evidence>
<keyword evidence="3" id="KW-1133">Transmembrane helix</keyword>
<dbReference type="GO" id="GO:0005637">
    <property type="term" value="C:nuclear inner membrane"/>
    <property type="evidence" value="ECO:0007669"/>
    <property type="project" value="UniProtKB-SubCell"/>
</dbReference>
<evidence type="ECO:0000256" key="1">
    <source>
        <dbReference type="ARBA" id="ARBA00004540"/>
    </source>
</evidence>
<gene>
    <name evidence="6" type="ORF">Tsubulata_046749</name>
</gene>
<dbReference type="GO" id="GO:0071763">
    <property type="term" value="P:nuclear membrane organization"/>
    <property type="evidence" value="ECO:0007669"/>
    <property type="project" value="TreeGrafter"/>
</dbReference>
<dbReference type="OrthoDB" id="1738758at2759"/>
<evidence type="ECO:0000313" key="6">
    <source>
        <dbReference type="EMBL" id="KAJ4836641.1"/>
    </source>
</evidence>
<evidence type="ECO:0000256" key="3">
    <source>
        <dbReference type="ARBA" id="ARBA00022989"/>
    </source>
</evidence>
<dbReference type="Gene3D" id="1.10.10.1180">
    <property type="entry name" value="MAN1, winged-helix domain"/>
    <property type="match status" value="1"/>
</dbReference>
<proteinExistence type="predicted"/>
<dbReference type="InterPro" id="IPR044780">
    <property type="entry name" value="Heh2/Src1"/>
</dbReference>
<dbReference type="GO" id="GO:0034399">
    <property type="term" value="C:nuclear periphery"/>
    <property type="evidence" value="ECO:0007669"/>
    <property type="project" value="TreeGrafter"/>
</dbReference>
<organism evidence="6 7">
    <name type="scientific">Turnera subulata</name>
    <dbReference type="NCBI Taxonomy" id="218843"/>
    <lineage>
        <taxon>Eukaryota</taxon>
        <taxon>Viridiplantae</taxon>
        <taxon>Streptophyta</taxon>
        <taxon>Embryophyta</taxon>
        <taxon>Tracheophyta</taxon>
        <taxon>Spermatophyta</taxon>
        <taxon>Magnoliopsida</taxon>
        <taxon>eudicotyledons</taxon>
        <taxon>Gunneridae</taxon>
        <taxon>Pentapetalae</taxon>
        <taxon>rosids</taxon>
        <taxon>fabids</taxon>
        <taxon>Malpighiales</taxon>
        <taxon>Passifloraceae</taxon>
        <taxon>Turnera</taxon>
    </lineage>
</organism>
<dbReference type="GO" id="GO:0003682">
    <property type="term" value="F:chromatin binding"/>
    <property type="evidence" value="ECO:0007669"/>
    <property type="project" value="InterPro"/>
</dbReference>
<comment type="caution">
    <text evidence="6">The sequence shown here is derived from an EMBL/GenBank/DDBJ whole genome shotgun (WGS) entry which is preliminary data.</text>
</comment>
<dbReference type="InterPro" id="IPR041885">
    <property type="entry name" value="MAN1_winged_helix_dom"/>
</dbReference>
<dbReference type="PANTHER" id="PTHR47808:SF2">
    <property type="entry name" value="LEM DOMAIN-CONTAINING PROTEIN 2"/>
    <property type="match status" value="1"/>
</dbReference>
<keyword evidence="2" id="KW-0812">Transmembrane</keyword>